<dbReference type="EMBL" id="JAVRHO010000007">
    <property type="protein sequence ID" value="MDT0646301.1"/>
    <property type="molecule type" value="Genomic_DNA"/>
</dbReference>
<protein>
    <submittedName>
        <fullName evidence="2">Transposase</fullName>
    </submittedName>
</protein>
<feature type="domain" description="Transposase IS4-like" evidence="1">
    <location>
        <begin position="2"/>
        <end position="39"/>
    </location>
</feature>
<evidence type="ECO:0000259" key="1">
    <source>
        <dbReference type="Pfam" id="PF01609"/>
    </source>
</evidence>
<dbReference type="InterPro" id="IPR012337">
    <property type="entry name" value="RNaseH-like_sf"/>
</dbReference>
<dbReference type="SUPFAM" id="SSF53098">
    <property type="entry name" value="Ribonuclease H-like"/>
    <property type="match status" value="1"/>
</dbReference>
<comment type="caution">
    <text evidence="2">The sequence shown here is derived from an EMBL/GenBank/DDBJ whole genome shotgun (WGS) entry which is preliminary data.</text>
</comment>
<dbReference type="RefSeq" id="WP_311494586.1">
    <property type="nucleotide sequence ID" value="NZ_JAVRHO010000007.1"/>
</dbReference>
<gene>
    <name evidence="2" type="ORF">RM545_06330</name>
</gene>
<organism evidence="2 3">
    <name type="scientific">Autumnicola lenta</name>
    <dbReference type="NCBI Taxonomy" id="3075593"/>
    <lineage>
        <taxon>Bacteria</taxon>
        <taxon>Pseudomonadati</taxon>
        <taxon>Bacteroidota</taxon>
        <taxon>Flavobacteriia</taxon>
        <taxon>Flavobacteriales</taxon>
        <taxon>Flavobacteriaceae</taxon>
        <taxon>Autumnicola</taxon>
    </lineage>
</organism>
<reference evidence="2 3" key="1">
    <citation type="submission" date="2023-09" db="EMBL/GenBank/DDBJ databases">
        <authorList>
            <person name="Rey-Velasco X."/>
        </authorList>
    </citation>
    <scope>NUCLEOTIDE SEQUENCE [LARGE SCALE GENOMIC DNA]</scope>
    <source>
        <strain evidence="2 3">F260</strain>
    </source>
</reference>
<name>A0ABU3CJ10_9FLAO</name>
<sequence>MAKLYRNRWQIETFFKWIKQNLTIKNMGTFRKRGQHLHLDCHMHLPHCSKCQA</sequence>
<dbReference type="Gene3D" id="3.90.350.10">
    <property type="entry name" value="Transposase Inhibitor Protein From Tn5, Chain A, domain 1"/>
    <property type="match status" value="1"/>
</dbReference>
<keyword evidence="3" id="KW-1185">Reference proteome</keyword>
<evidence type="ECO:0000313" key="2">
    <source>
        <dbReference type="EMBL" id="MDT0646301.1"/>
    </source>
</evidence>
<dbReference type="Proteomes" id="UP001245285">
    <property type="component" value="Unassembled WGS sequence"/>
</dbReference>
<proteinExistence type="predicted"/>
<evidence type="ECO:0000313" key="3">
    <source>
        <dbReference type="Proteomes" id="UP001245285"/>
    </source>
</evidence>
<accession>A0ABU3CJ10</accession>
<dbReference type="Pfam" id="PF01609">
    <property type="entry name" value="DDE_Tnp_1"/>
    <property type="match status" value="1"/>
</dbReference>
<dbReference type="InterPro" id="IPR002559">
    <property type="entry name" value="Transposase_11"/>
</dbReference>